<dbReference type="PANTHER" id="PTHR31008:SF15">
    <property type="entry name" value="GPI-ANCHORED ADHESIN-LIKE PROTEIN"/>
    <property type="match status" value="1"/>
</dbReference>
<feature type="compositionally biased region" description="Polar residues" evidence="1">
    <location>
        <begin position="385"/>
        <end position="412"/>
    </location>
</feature>
<protein>
    <submittedName>
        <fullName evidence="2">(wild Malaysian banana) hypothetical protein</fullName>
    </submittedName>
</protein>
<organism evidence="2">
    <name type="scientific">Musa acuminata subsp. malaccensis</name>
    <name type="common">Wild banana</name>
    <name type="synonym">Musa malaccensis</name>
    <dbReference type="NCBI Taxonomy" id="214687"/>
    <lineage>
        <taxon>Eukaryota</taxon>
        <taxon>Viridiplantae</taxon>
        <taxon>Streptophyta</taxon>
        <taxon>Embryophyta</taxon>
        <taxon>Tracheophyta</taxon>
        <taxon>Spermatophyta</taxon>
        <taxon>Magnoliopsida</taxon>
        <taxon>Liliopsida</taxon>
        <taxon>Zingiberales</taxon>
        <taxon>Musaceae</taxon>
        <taxon>Musa</taxon>
    </lineage>
</organism>
<dbReference type="CDD" id="cd14733">
    <property type="entry name" value="BACK"/>
    <property type="match status" value="1"/>
</dbReference>
<feature type="region of interest" description="Disordered" evidence="1">
    <location>
        <begin position="379"/>
        <end position="420"/>
    </location>
</feature>
<feature type="region of interest" description="Disordered" evidence="1">
    <location>
        <begin position="1045"/>
        <end position="1077"/>
    </location>
</feature>
<name>A0A8D7B500_MUSAM</name>
<feature type="region of interest" description="Disordered" evidence="1">
    <location>
        <begin position="922"/>
        <end position="998"/>
    </location>
</feature>
<gene>
    <name evidence="2" type="ORF">GSMUA_64280.1</name>
</gene>
<accession>A0A8D7B500</accession>
<feature type="region of interest" description="Disordered" evidence="1">
    <location>
        <begin position="454"/>
        <end position="484"/>
    </location>
</feature>
<dbReference type="EMBL" id="HG996467">
    <property type="protein sequence ID" value="CAG1861534.1"/>
    <property type="molecule type" value="Genomic_DNA"/>
</dbReference>
<evidence type="ECO:0000313" key="2">
    <source>
        <dbReference type="EMBL" id="CAG1861534.1"/>
    </source>
</evidence>
<feature type="compositionally biased region" description="Low complexity" evidence="1">
    <location>
        <begin position="958"/>
        <end position="990"/>
    </location>
</feature>
<feature type="region of interest" description="Disordered" evidence="1">
    <location>
        <begin position="216"/>
        <end position="236"/>
    </location>
</feature>
<reference evidence="2" key="1">
    <citation type="submission" date="2021-03" db="EMBL/GenBank/DDBJ databases">
        <authorList>
            <consortium name="Genoscope - CEA"/>
            <person name="William W."/>
        </authorList>
    </citation>
    <scope>NUCLEOTIDE SEQUENCE</scope>
    <source>
        <strain evidence="2">Doubled-haploid Pahang</strain>
    </source>
</reference>
<sequence length="1426" mass="157385">MMNSDTPLDYAVFQLSPRRSRCELFVSGNGKTEKLASGFLKPFIAHLKVAEDQAAQAGNSIKLEVERAKNSSSWFKKGTLERFVRFVSTPDVLESANTYDAEMAQLEGARRIYSQGARDPLSGTLGEDDTATEAAVDTTKKELIRAIDVQLITLKQDLATACSHACSSGFSVENVLDLLFFSEYFGANRLNEACNNFISLCQRCPELIDHHQQSQSLPPHLKNLDNGNVRSSSSSDMSIDEPVIEHIGAGIPPDGGGLQVDMPSISQPSLLNTTKLSGTSQQVKLNGQHLKGAVLENIPSSANFPAQQDGGNFRQLSVKDRINLFESKQKEQSASSRNISTEGVVKRVVSGKGEHRRLSSDVSEKSVLRRWSSASDMSIDLSSSNCKSCNDQTESGSTAGTPTSVNLQLQSRNKTEETDATGFTMTSQCWLDLKESTTGTSASSLSLSQSQYKGFQGDRDCTEDESIKSSTTKNRPVLEKGQGTCDLSTSASRMEYCGLGDQDAFWANAKGFSAGNSASSKDFAAYHIQSKAEDHLQIEDRATLPDISKASSAVTEQVRWKYREGLQSQTREAPYGADAVGLKDQTKVANQLQTFGRTVDPVGNTKGWSHSQVQFEDLSVLSSEVNLLASQSQGKTFPVDIEEAGGRNAAASSATSGSSLLVTNDGINHQGIHWHQSSAYERGADEIADTEINHMSAFPVRKTKEKMDIVEPPSAHLMEQNQVVRSSKGIQALNDELRTKANDLEKLFTEHKLRTVTEQTASSRRSRPLDVQEDRVPVVVEKRNAVTLFDQLPENPLRETSKYDVDFDANFLLKMVGNVEYGNNTNQKLSTQSSSDDFRGKLYYKYMQKRDAKLREEWGTKSALKEAKMKAMRDSLECSQAVMNSRYSGSADRQSTSYTSRRAEKLRFFSNCLRSKNQAIESVEEMKDPEEPCEQFGHGQNTSHNDPFDDNSSKDTNSVKLPSKKTLSSSTLQTIETSVPKLSVKSTKSVSVKHRSQTENPLAEMLPDFSDFRKENAKPSAANNRVNSREKTKILSRSKNIIAETKLVKEEKPHRSQSMRKSTAGPGEFKSLSPLNSGSTDFTPLDFSKGQMDANFMNKVQKSGEFRAILRKEKGTVPGLGANIYKPKASKVSEVNKNGEDSKDIFHREDSPGLVKDVMEVEKSSAEGNAEAADFPVDSDSENPRYIEEYEGNDDFGSKNDAKKSLFQEAFDTVPVSPEFSISSENVQESSGPQSWNPCLHLSYLYEVSDIDASVDSPVGSPASWNLYPLNQIMEADVSRMRKKWGTALMPMIVANTSQQSHMDATKGFKRILKFGRKSRGMDNLVTDWVSASTASEGDDDTEDGCDLAARPMDDLRKSRMGYSLPYDVFNAEHGLFSAVQSFCHFIPNRSVDFKLREDHQTGSSLKAPHSFFSLSSLRSKELKPR</sequence>
<evidence type="ECO:0000256" key="1">
    <source>
        <dbReference type="SAM" id="MobiDB-lite"/>
    </source>
</evidence>
<proteinExistence type="predicted"/>
<dbReference type="PANTHER" id="PTHR31008">
    <property type="entry name" value="COP1-INTERACTING PROTEIN-RELATED"/>
    <property type="match status" value="1"/>
</dbReference>